<organism evidence="3 4">
    <name type="scientific">Amanita muscaria (strain Koide BX008)</name>
    <dbReference type="NCBI Taxonomy" id="946122"/>
    <lineage>
        <taxon>Eukaryota</taxon>
        <taxon>Fungi</taxon>
        <taxon>Dikarya</taxon>
        <taxon>Basidiomycota</taxon>
        <taxon>Agaricomycotina</taxon>
        <taxon>Agaricomycetes</taxon>
        <taxon>Agaricomycetidae</taxon>
        <taxon>Agaricales</taxon>
        <taxon>Pluteineae</taxon>
        <taxon>Amanitaceae</taxon>
        <taxon>Amanita</taxon>
    </lineage>
</organism>
<dbReference type="EMBL" id="KN818244">
    <property type="protein sequence ID" value="KIL65188.1"/>
    <property type="molecule type" value="Genomic_DNA"/>
</dbReference>
<feature type="transmembrane region" description="Helical" evidence="1">
    <location>
        <begin position="143"/>
        <end position="169"/>
    </location>
</feature>
<evidence type="ECO:0000256" key="1">
    <source>
        <dbReference type="SAM" id="Phobius"/>
    </source>
</evidence>
<feature type="transmembrane region" description="Helical" evidence="1">
    <location>
        <begin position="189"/>
        <end position="206"/>
    </location>
</feature>
<name>A0A0C2X8U6_AMAMK</name>
<protein>
    <recommendedName>
        <fullName evidence="2">DUF6533 domain-containing protein</fullName>
    </recommendedName>
</protein>
<feature type="domain" description="DUF6533" evidence="2">
    <location>
        <begin position="2"/>
        <end position="40"/>
    </location>
</feature>
<dbReference type="AlphaFoldDB" id="A0A0C2X8U6"/>
<feature type="transmembrane region" description="Helical" evidence="1">
    <location>
        <begin position="62"/>
        <end position="89"/>
    </location>
</feature>
<reference evidence="3 4" key="1">
    <citation type="submission" date="2014-04" db="EMBL/GenBank/DDBJ databases">
        <title>Evolutionary Origins and Diversification of the Mycorrhizal Mutualists.</title>
        <authorList>
            <consortium name="DOE Joint Genome Institute"/>
            <consortium name="Mycorrhizal Genomics Consortium"/>
            <person name="Kohler A."/>
            <person name="Kuo A."/>
            <person name="Nagy L.G."/>
            <person name="Floudas D."/>
            <person name="Copeland A."/>
            <person name="Barry K.W."/>
            <person name="Cichocki N."/>
            <person name="Veneault-Fourrey C."/>
            <person name="LaButti K."/>
            <person name="Lindquist E.A."/>
            <person name="Lipzen A."/>
            <person name="Lundell T."/>
            <person name="Morin E."/>
            <person name="Murat C."/>
            <person name="Riley R."/>
            <person name="Ohm R."/>
            <person name="Sun H."/>
            <person name="Tunlid A."/>
            <person name="Henrissat B."/>
            <person name="Grigoriev I.V."/>
            <person name="Hibbett D.S."/>
            <person name="Martin F."/>
        </authorList>
    </citation>
    <scope>NUCLEOTIDE SEQUENCE [LARGE SCALE GENOMIC DNA]</scope>
    <source>
        <strain evidence="3 4">Koide BX008</strain>
    </source>
</reference>
<dbReference type="InParanoid" id="A0A0C2X8U6"/>
<proteinExistence type="predicted"/>
<accession>A0A0C2X8U6</accession>
<keyword evidence="1" id="KW-0812">Transmembrane</keyword>
<sequence>MTLMVYDHLHTLPMEIRYMWLSRRLTTVNVLYYITKYGIFFSVVELYRLFNRFITVQECHYTIYLYATFSVSIIWAGEAVLGIRIWAIWGKNRYLTIALPIIFCALFITNFVFTLNYIGSLEYGPSPAPQFISCFVTKANENVFAILVCMPAWVALMLVLLTTSAYLAFLHGGNLVLFSRVPLETASVLSIPVNFLHVALASRVILHIRKQADMSLVQDGDEEIWT</sequence>
<keyword evidence="1" id="KW-1133">Transmembrane helix</keyword>
<dbReference type="OrthoDB" id="2958007at2759"/>
<keyword evidence="4" id="KW-1185">Reference proteome</keyword>
<evidence type="ECO:0000259" key="2">
    <source>
        <dbReference type="Pfam" id="PF20151"/>
    </source>
</evidence>
<feature type="transmembrane region" description="Helical" evidence="1">
    <location>
        <begin position="95"/>
        <end position="118"/>
    </location>
</feature>
<dbReference type="InterPro" id="IPR045340">
    <property type="entry name" value="DUF6533"/>
</dbReference>
<gene>
    <name evidence="3" type="ORF">M378DRAFT_11031</name>
</gene>
<evidence type="ECO:0000313" key="3">
    <source>
        <dbReference type="EMBL" id="KIL65188.1"/>
    </source>
</evidence>
<evidence type="ECO:0000313" key="4">
    <source>
        <dbReference type="Proteomes" id="UP000054549"/>
    </source>
</evidence>
<dbReference type="Pfam" id="PF20151">
    <property type="entry name" value="DUF6533"/>
    <property type="match status" value="1"/>
</dbReference>
<dbReference type="HOGENOM" id="CLU_035509_11_3_1"/>
<feature type="transmembrane region" description="Helical" evidence="1">
    <location>
        <begin position="30"/>
        <end position="50"/>
    </location>
</feature>
<dbReference type="Proteomes" id="UP000054549">
    <property type="component" value="Unassembled WGS sequence"/>
</dbReference>
<keyword evidence="1" id="KW-0472">Membrane</keyword>